<evidence type="ECO:0000256" key="3">
    <source>
        <dbReference type="ARBA" id="ARBA00022723"/>
    </source>
</evidence>
<evidence type="ECO:0000256" key="4">
    <source>
        <dbReference type="ARBA" id="ARBA00023004"/>
    </source>
</evidence>
<proteinExistence type="predicted"/>
<dbReference type="InterPro" id="IPR058240">
    <property type="entry name" value="rSAM_sf"/>
</dbReference>
<dbReference type="EMBL" id="JALJRB010000014">
    <property type="protein sequence ID" value="MCJ8501507.1"/>
    <property type="molecule type" value="Genomic_DNA"/>
</dbReference>
<dbReference type="CDD" id="cd01335">
    <property type="entry name" value="Radical_SAM"/>
    <property type="match status" value="1"/>
</dbReference>
<evidence type="ECO:0000256" key="2">
    <source>
        <dbReference type="ARBA" id="ARBA00022691"/>
    </source>
</evidence>
<dbReference type="GO" id="GO:0051536">
    <property type="term" value="F:iron-sulfur cluster binding"/>
    <property type="evidence" value="ECO:0007669"/>
    <property type="project" value="UniProtKB-KW"/>
</dbReference>
<name>A0AA41UKJ7_9BACT</name>
<evidence type="ECO:0000259" key="6">
    <source>
        <dbReference type="PROSITE" id="PS51918"/>
    </source>
</evidence>
<dbReference type="SUPFAM" id="SSF102114">
    <property type="entry name" value="Radical SAM enzymes"/>
    <property type="match status" value="1"/>
</dbReference>
<sequence>MKSNFAPRLEEILLKAEEMTPLTRDEALALMRVELHSTACYALMATANRMSRSRFGGKGENHFHIGLNVEPCPLDCRFCSLTRKAGIFKEKIEFPLDQVVAWARQAEAHGADALNLMTTGTYPFERLLEVGRTLGKTVAVPLVANTRDISHREGEALLAAGFVGAYHAVRLGEGRDTPLDREKRIKTIRVFKDVGLQWMNCVEPVGPEHSAEEIVDLMFLARDNGATYSGVMRRINFPGSPMAGFGMISELEMARLVAVSRLVMGDVPKAHCTHEPHAASLMAGANLFFPEVGSSPRDGAADTAKGRGTGIEACRRLQLEMEWDPGLPTNCFSSLAERDGRLAK</sequence>
<keyword evidence="5" id="KW-0411">Iron-sulfur</keyword>
<protein>
    <submittedName>
        <fullName evidence="7">Radical SAM protein</fullName>
    </submittedName>
</protein>
<dbReference type="AlphaFoldDB" id="A0AA41UKJ7"/>
<comment type="caution">
    <text evidence="7">The sequence shown here is derived from an EMBL/GenBank/DDBJ whole genome shotgun (WGS) entry which is preliminary data.</text>
</comment>
<dbReference type="PROSITE" id="PS51918">
    <property type="entry name" value="RADICAL_SAM"/>
    <property type="match status" value="1"/>
</dbReference>
<evidence type="ECO:0000256" key="1">
    <source>
        <dbReference type="ARBA" id="ARBA00001966"/>
    </source>
</evidence>
<dbReference type="InterPro" id="IPR007197">
    <property type="entry name" value="rSAM"/>
</dbReference>
<evidence type="ECO:0000313" key="7">
    <source>
        <dbReference type="EMBL" id="MCJ8501507.1"/>
    </source>
</evidence>
<accession>A0AA41UKJ7</accession>
<dbReference type="GO" id="GO:0003824">
    <property type="term" value="F:catalytic activity"/>
    <property type="evidence" value="ECO:0007669"/>
    <property type="project" value="InterPro"/>
</dbReference>
<dbReference type="Gene3D" id="3.20.20.70">
    <property type="entry name" value="Aldolase class I"/>
    <property type="match status" value="1"/>
</dbReference>
<dbReference type="InterPro" id="IPR013785">
    <property type="entry name" value="Aldolase_TIM"/>
</dbReference>
<keyword evidence="8" id="KW-1185">Reference proteome</keyword>
<feature type="domain" description="Radical SAM core" evidence="6">
    <location>
        <begin position="57"/>
        <end position="266"/>
    </location>
</feature>
<gene>
    <name evidence="7" type="ORF">MRX98_13050</name>
</gene>
<keyword evidence="4" id="KW-0408">Iron</keyword>
<comment type="cofactor">
    <cofactor evidence="1">
        <name>[4Fe-4S] cluster</name>
        <dbReference type="ChEBI" id="CHEBI:49883"/>
    </cofactor>
</comment>
<evidence type="ECO:0000313" key="8">
    <source>
        <dbReference type="Proteomes" id="UP001165427"/>
    </source>
</evidence>
<keyword evidence="3" id="KW-0479">Metal-binding</keyword>
<organism evidence="7 8">
    <name type="scientific">Desulfatitalea alkaliphila</name>
    <dbReference type="NCBI Taxonomy" id="2929485"/>
    <lineage>
        <taxon>Bacteria</taxon>
        <taxon>Pseudomonadati</taxon>
        <taxon>Thermodesulfobacteriota</taxon>
        <taxon>Desulfobacteria</taxon>
        <taxon>Desulfobacterales</taxon>
        <taxon>Desulfosarcinaceae</taxon>
        <taxon>Desulfatitalea</taxon>
    </lineage>
</organism>
<dbReference type="RefSeq" id="WP_246909388.1">
    <property type="nucleotide sequence ID" value="NZ_JALJRB010000014.1"/>
</dbReference>
<dbReference type="GO" id="GO:0046872">
    <property type="term" value="F:metal ion binding"/>
    <property type="evidence" value="ECO:0007669"/>
    <property type="project" value="UniProtKB-KW"/>
</dbReference>
<keyword evidence="2" id="KW-0949">S-adenosyl-L-methionine</keyword>
<reference evidence="7" key="1">
    <citation type="submission" date="2022-04" db="EMBL/GenBank/DDBJ databases">
        <title>Desulfatitalea alkaliphila sp. nov., a novel anaerobic sulfate-reducing bacterium isolated from terrestrial mud volcano, Taman Peninsula, Russia.</title>
        <authorList>
            <person name="Khomyakova M.A."/>
            <person name="Merkel A.Y."/>
            <person name="Slobodkin A.I."/>
        </authorList>
    </citation>
    <scope>NUCLEOTIDE SEQUENCE</scope>
    <source>
        <strain evidence="7">M08but</strain>
    </source>
</reference>
<evidence type="ECO:0000256" key="5">
    <source>
        <dbReference type="ARBA" id="ARBA00023014"/>
    </source>
</evidence>
<dbReference type="Proteomes" id="UP001165427">
    <property type="component" value="Unassembled WGS sequence"/>
</dbReference>